<keyword evidence="2 5" id="KW-0671">Queuosine biosynthesis</keyword>
<feature type="domain" description="NADPH-dependent 7-cyano-7-deazaguanine reductase N-terminal" evidence="6">
    <location>
        <begin position="18"/>
        <end position="128"/>
    </location>
</feature>
<protein>
    <recommendedName>
        <fullName evidence="5">NADPH-dependent 7-cyano-7-deazaguanine reductase</fullName>
        <ecNumber evidence="5">1.7.1.13</ecNumber>
    </recommendedName>
    <alternativeName>
        <fullName evidence="5">7-cyano-7-carbaguanine reductase</fullName>
    </alternativeName>
    <alternativeName>
        <fullName evidence="5">NADPH-dependent nitrile oxidoreductase</fullName>
    </alternativeName>
    <alternativeName>
        <fullName evidence="5">PreQ(0) reductase</fullName>
    </alternativeName>
</protein>
<dbReference type="HAMAP" id="MF_00817">
    <property type="entry name" value="QueF_type2"/>
    <property type="match status" value="1"/>
</dbReference>
<organism evidence="7 8">
    <name type="scientific">Neptuniibacter pectenicola</name>
    <dbReference type="NCBI Taxonomy" id="1806669"/>
    <lineage>
        <taxon>Bacteria</taxon>
        <taxon>Pseudomonadati</taxon>
        <taxon>Pseudomonadota</taxon>
        <taxon>Gammaproteobacteria</taxon>
        <taxon>Oceanospirillales</taxon>
        <taxon>Oceanospirillaceae</taxon>
        <taxon>Neptuniibacter</taxon>
    </lineage>
</organism>
<feature type="binding site" evidence="5">
    <location>
        <begin position="221"/>
        <end position="222"/>
    </location>
    <ligand>
        <name>substrate</name>
    </ligand>
</feature>
<dbReference type="InterPro" id="IPR029500">
    <property type="entry name" value="QueF"/>
</dbReference>
<dbReference type="PIRSF" id="PIRSF004750">
    <property type="entry name" value="Nitrile_oxidored_YqcD_prd"/>
    <property type="match status" value="1"/>
</dbReference>
<dbReference type="RefSeq" id="WP_342853833.1">
    <property type="nucleotide sequence ID" value="NZ_JBBMRA010000002.1"/>
</dbReference>
<comment type="caution">
    <text evidence="7">The sequence shown here is derived from an EMBL/GenBank/DDBJ whole genome shotgun (WGS) entry which is preliminary data.</text>
</comment>
<reference evidence="7 8" key="1">
    <citation type="submission" date="2024-03" db="EMBL/GenBank/DDBJ databases">
        <title>Community enrichment and isolation of bacterial strains for fucoidan degradation.</title>
        <authorList>
            <person name="Sichert A."/>
        </authorList>
    </citation>
    <scope>NUCLEOTIDE SEQUENCE [LARGE SCALE GENOMIC DNA]</scope>
    <source>
        <strain evidence="7 8">AS76</strain>
    </source>
</reference>
<dbReference type="InterPro" id="IPR016428">
    <property type="entry name" value="QueF_type2"/>
</dbReference>
<feature type="binding site" evidence="5">
    <location>
        <begin position="250"/>
        <end position="251"/>
    </location>
    <ligand>
        <name>NADPH</name>
        <dbReference type="ChEBI" id="CHEBI:57783"/>
    </ligand>
</feature>
<dbReference type="Gene3D" id="3.30.1130.10">
    <property type="match status" value="2"/>
</dbReference>
<comment type="subunit">
    <text evidence="5">Homodimer.</text>
</comment>
<dbReference type="InterPro" id="IPR050084">
    <property type="entry name" value="NADPH_dep_7-cyano-7-deazaG_red"/>
</dbReference>
<feature type="active site" description="Proton donor" evidence="5">
    <location>
        <position position="189"/>
    </location>
</feature>
<comment type="catalytic activity">
    <reaction evidence="5">
        <text>7-aminomethyl-7-carbaguanine + 2 NADP(+) = 7-cyano-7-carbaguanine + 2 NADPH + 3 H(+)</text>
        <dbReference type="Rhea" id="RHEA:13409"/>
        <dbReference type="ChEBI" id="CHEBI:15378"/>
        <dbReference type="ChEBI" id="CHEBI:45075"/>
        <dbReference type="ChEBI" id="CHEBI:57783"/>
        <dbReference type="ChEBI" id="CHEBI:58349"/>
        <dbReference type="ChEBI" id="CHEBI:58703"/>
        <dbReference type="EC" id="1.7.1.13"/>
    </reaction>
</comment>
<comment type="function">
    <text evidence="5">Catalyzes the NADPH-dependent reduction of 7-cyano-7-deazaguanine (preQ0) to 7-aminomethyl-7-deazaguanine (preQ1).</text>
</comment>
<keyword evidence="1 5" id="KW-0963">Cytoplasm</keyword>
<dbReference type="InterPro" id="IPR043133">
    <property type="entry name" value="GTP-CH-I_C/QueF"/>
</dbReference>
<evidence type="ECO:0000259" key="6">
    <source>
        <dbReference type="Pfam" id="PF14819"/>
    </source>
</evidence>
<dbReference type="InterPro" id="IPR029139">
    <property type="entry name" value="QueF_N"/>
</dbReference>
<evidence type="ECO:0000256" key="4">
    <source>
        <dbReference type="ARBA" id="ARBA00023002"/>
    </source>
</evidence>
<keyword evidence="4 5" id="KW-0560">Oxidoreductase</keyword>
<dbReference type="Pfam" id="PF14819">
    <property type="entry name" value="QueF_N"/>
    <property type="match status" value="1"/>
</dbReference>
<evidence type="ECO:0000256" key="5">
    <source>
        <dbReference type="HAMAP-Rule" id="MF_00817"/>
    </source>
</evidence>
<keyword evidence="8" id="KW-1185">Reference proteome</keyword>
<dbReference type="EC" id="1.7.1.13" evidence="5"/>
<accession>A0ABU9TPG6</accession>
<comment type="subcellular location">
    <subcellularLocation>
        <location evidence="5">Cytoplasm</location>
    </subcellularLocation>
</comment>
<dbReference type="GO" id="GO:0033739">
    <property type="term" value="F:preQ1 synthase activity"/>
    <property type="evidence" value="ECO:0007669"/>
    <property type="project" value="UniProtKB-EC"/>
</dbReference>
<dbReference type="SUPFAM" id="SSF55620">
    <property type="entry name" value="Tetrahydrobiopterin biosynthesis enzymes-like"/>
    <property type="match status" value="1"/>
</dbReference>
<evidence type="ECO:0000313" key="8">
    <source>
        <dbReference type="Proteomes" id="UP001449225"/>
    </source>
</evidence>
<dbReference type="PANTHER" id="PTHR34354:SF1">
    <property type="entry name" value="NADPH-DEPENDENT 7-CYANO-7-DEAZAGUANINE REDUCTASE"/>
    <property type="match status" value="1"/>
</dbReference>
<gene>
    <name evidence="5 7" type="primary">queF</name>
    <name evidence="7" type="ORF">WNY58_04325</name>
</gene>
<feature type="binding site" evidence="5">
    <location>
        <begin position="87"/>
        <end position="88"/>
    </location>
    <ligand>
        <name>NADPH</name>
        <dbReference type="ChEBI" id="CHEBI:57783"/>
    </ligand>
</feature>
<proteinExistence type="inferred from homology"/>
<evidence type="ECO:0000256" key="2">
    <source>
        <dbReference type="ARBA" id="ARBA00022785"/>
    </source>
</evidence>
<dbReference type="Pfam" id="PF14489">
    <property type="entry name" value="QueF"/>
    <property type="match status" value="1"/>
</dbReference>
<dbReference type="PANTHER" id="PTHR34354">
    <property type="entry name" value="NADPH-DEPENDENT 7-CYANO-7-DEAZAGUANINE REDUCTASE"/>
    <property type="match status" value="1"/>
</dbReference>
<evidence type="ECO:0000256" key="1">
    <source>
        <dbReference type="ARBA" id="ARBA00022490"/>
    </source>
</evidence>
<keyword evidence="3 5" id="KW-0521">NADP</keyword>
<name>A0ABU9TPG6_9GAMM</name>
<dbReference type="Proteomes" id="UP001449225">
    <property type="component" value="Unassembled WGS sequence"/>
</dbReference>
<sequence length="274" mass="31564">MDTNDVVTQSPLGKDTEYINSYDPSLLYPIARDTNWQAQGIDRETLPFKGVDIWNAYELSWINHRGKPEVRLAEFRVFADSKNIIESKSFKLYLNSFNLSKFASQKEVEALLIKDLSKAAEGRVTVRIYHPDQAPEFGQFTGFCIDNQDVDITAYTPAPDLLFTGEDEVEEVLYSHLLKSNCPVTGQPDWATLGISYSGKEIDREGLLKYIISYREHGDFHEQCVENIFMHIWERCKPDSLNVYARYVRRGGLDINPFRSSEMDDIDNLRLSRQ</sequence>
<comment type="similarity">
    <text evidence="5">Belongs to the GTP cyclohydrolase I family. QueF type 2 subfamily.</text>
</comment>
<evidence type="ECO:0000313" key="7">
    <source>
        <dbReference type="EMBL" id="MEM5535614.1"/>
    </source>
</evidence>
<dbReference type="EMBL" id="JBBMRA010000002">
    <property type="protein sequence ID" value="MEM5535614.1"/>
    <property type="molecule type" value="Genomic_DNA"/>
</dbReference>
<evidence type="ECO:0000256" key="3">
    <source>
        <dbReference type="ARBA" id="ARBA00022857"/>
    </source>
</evidence>
<comment type="pathway">
    <text evidence="5">tRNA modification; tRNA-queuosine biosynthesis.</text>
</comment>
<dbReference type="NCBIfam" id="TIGR03138">
    <property type="entry name" value="QueF"/>
    <property type="match status" value="1"/>
</dbReference>
<feature type="active site" description="Thioimide intermediate" evidence="5">
    <location>
        <position position="182"/>
    </location>
</feature>
<feature type="binding site" evidence="5">
    <location>
        <begin position="85"/>
        <end position="87"/>
    </location>
    <ligand>
        <name>substrate</name>
    </ligand>
</feature>